<evidence type="ECO:0000256" key="1">
    <source>
        <dbReference type="ARBA" id="ARBA00004651"/>
    </source>
</evidence>
<comment type="subcellular location">
    <subcellularLocation>
        <location evidence="1">Cell membrane</location>
        <topology evidence="1">Multi-pass membrane protein</topology>
    </subcellularLocation>
</comment>
<accession>A0A7W4NLZ6</accession>
<name>A0A7W4NLZ6_GLUDI</name>
<evidence type="ECO:0000256" key="6">
    <source>
        <dbReference type="SAM" id="Phobius"/>
    </source>
</evidence>
<dbReference type="AlphaFoldDB" id="A0A7W4NLZ6"/>
<evidence type="ECO:0000256" key="3">
    <source>
        <dbReference type="ARBA" id="ARBA00022692"/>
    </source>
</evidence>
<evidence type="ECO:0000256" key="5">
    <source>
        <dbReference type="ARBA" id="ARBA00023136"/>
    </source>
</evidence>
<sequence>MSDLPPGTNPFGSLRPHFVWVYAGFWFRVLAWWIDAFILTMLGWVTRLLFAPSLSVTLMNSGPGTGKYQISDIVQASYVPADYAYSYTTIQPVWHWHGHGFYEIAQFVLPALYYILFESSPLQATPGKRACHMRVTDLMGRRIGIGRAAARFFGHFLSFMLMGLGYLMVLWTRRKQALHDLLAGTCVIRRQEEALVSFAPPA</sequence>
<organism evidence="8 9">
    <name type="scientific">Gluconacetobacter diazotrophicus</name>
    <name type="common">Acetobacter diazotrophicus</name>
    <dbReference type="NCBI Taxonomy" id="33996"/>
    <lineage>
        <taxon>Bacteria</taxon>
        <taxon>Pseudomonadati</taxon>
        <taxon>Pseudomonadota</taxon>
        <taxon>Alphaproteobacteria</taxon>
        <taxon>Acetobacterales</taxon>
        <taxon>Acetobacteraceae</taxon>
        <taxon>Gluconacetobacter</taxon>
    </lineage>
</organism>
<dbReference type="PANTHER" id="PTHR36115">
    <property type="entry name" value="PROLINE-RICH ANTIGEN HOMOLOG-RELATED"/>
    <property type="match status" value="1"/>
</dbReference>
<dbReference type="EMBL" id="JABEQG010000017">
    <property type="protein sequence ID" value="MBB2156705.1"/>
    <property type="molecule type" value="Genomic_DNA"/>
</dbReference>
<keyword evidence="5 6" id="KW-0472">Membrane</keyword>
<dbReference type="Pfam" id="PF06271">
    <property type="entry name" value="RDD"/>
    <property type="match status" value="1"/>
</dbReference>
<evidence type="ECO:0000313" key="9">
    <source>
        <dbReference type="Proteomes" id="UP000550787"/>
    </source>
</evidence>
<dbReference type="RefSeq" id="WP_012223539.1">
    <property type="nucleotide sequence ID" value="NZ_JABEQG010000017.1"/>
</dbReference>
<comment type="caution">
    <text evidence="8">The sequence shown here is derived from an EMBL/GenBank/DDBJ whole genome shotgun (WGS) entry which is preliminary data.</text>
</comment>
<keyword evidence="2" id="KW-1003">Cell membrane</keyword>
<dbReference type="GO" id="GO:0005886">
    <property type="term" value="C:plasma membrane"/>
    <property type="evidence" value="ECO:0007669"/>
    <property type="project" value="UniProtKB-SubCell"/>
</dbReference>
<proteinExistence type="predicted"/>
<feature type="domain" description="RDD" evidence="7">
    <location>
        <begin position="22"/>
        <end position="184"/>
    </location>
</feature>
<feature type="transmembrane region" description="Helical" evidence="6">
    <location>
        <begin position="20"/>
        <end position="45"/>
    </location>
</feature>
<gene>
    <name evidence="8" type="ORF">HLH33_10340</name>
</gene>
<dbReference type="InterPro" id="IPR010432">
    <property type="entry name" value="RDD"/>
</dbReference>
<evidence type="ECO:0000313" key="8">
    <source>
        <dbReference type="EMBL" id="MBB2156705.1"/>
    </source>
</evidence>
<dbReference type="InterPro" id="IPR051791">
    <property type="entry name" value="Pra-immunoreactive"/>
</dbReference>
<dbReference type="OMA" id="SGRYWIK"/>
<reference evidence="8 9" key="1">
    <citation type="submission" date="2020-04" db="EMBL/GenBank/DDBJ databases">
        <title>Description of novel Gluconacetobacter.</title>
        <authorList>
            <person name="Sombolestani A."/>
        </authorList>
    </citation>
    <scope>NUCLEOTIDE SEQUENCE [LARGE SCALE GENOMIC DNA]</scope>
    <source>
        <strain evidence="8 9">LMG 7603</strain>
    </source>
</reference>
<evidence type="ECO:0000256" key="4">
    <source>
        <dbReference type="ARBA" id="ARBA00022989"/>
    </source>
</evidence>
<protein>
    <submittedName>
        <fullName evidence="8">RDD family protein</fullName>
    </submittedName>
</protein>
<keyword evidence="4 6" id="KW-1133">Transmembrane helix</keyword>
<evidence type="ECO:0000256" key="2">
    <source>
        <dbReference type="ARBA" id="ARBA00022475"/>
    </source>
</evidence>
<feature type="transmembrane region" description="Helical" evidence="6">
    <location>
        <begin position="148"/>
        <end position="171"/>
    </location>
</feature>
<evidence type="ECO:0000259" key="7">
    <source>
        <dbReference type="Pfam" id="PF06271"/>
    </source>
</evidence>
<dbReference type="Proteomes" id="UP000550787">
    <property type="component" value="Unassembled WGS sequence"/>
</dbReference>
<keyword evidence="3 6" id="KW-0812">Transmembrane</keyword>